<proteinExistence type="predicted"/>
<dbReference type="Proteomes" id="UP001487740">
    <property type="component" value="Unassembled WGS sequence"/>
</dbReference>
<name>A0AAW0UTE4_SCYPA</name>
<feature type="region of interest" description="Disordered" evidence="1">
    <location>
        <begin position="59"/>
        <end position="120"/>
    </location>
</feature>
<sequence>MEGEGLEAGSSEAVIAAGLWTRVKEKEERKDYDVAARQGHAALRLQETHHREKIHVKREYKEKKTSLCTSSPSHQGGVVDDASGDLYSKRRRHHGAGASRRQYFRDEAGGSEEVQGSGAK</sequence>
<accession>A0AAW0UTE4</accession>
<evidence type="ECO:0000313" key="3">
    <source>
        <dbReference type="Proteomes" id="UP001487740"/>
    </source>
</evidence>
<gene>
    <name evidence="2" type="ORF">O3P69_000919</name>
</gene>
<keyword evidence="3" id="KW-1185">Reference proteome</keyword>
<dbReference type="AlphaFoldDB" id="A0AAW0UTE4"/>
<reference evidence="2 3" key="1">
    <citation type="submission" date="2023-03" db="EMBL/GenBank/DDBJ databases">
        <title>High-quality genome of Scylla paramamosain provides insights in environmental adaptation.</title>
        <authorList>
            <person name="Zhang L."/>
        </authorList>
    </citation>
    <scope>NUCLEOTIDE SEQUENCE [LARGE SCALE GENOMIC DNA]</scope>
    <source>
        <strain evidence="2">LZ_2023a</strain>
        <tissue evidence="2">Muscle</tissue>
    </source>
</reference>
<organism evidence="2 3">
    <name type="scientific">Scylla paramamosain</name>
    <name type="common">Mud crab</name>
    <dbReference type="NCBI Taxonomy" id="85552"/>
    <lineage>
        <taxon>Eukaryota</taxon>
        <taxon>Metazoa</taxon>
        <taxon>Ecdysozoa</taxon>
        <taxon>Arthropoda</taxon>
        <taxon>Crustacea</taxon>
        <taxon>Multicrustacea</taxon>
        <taxon>Malacostraca</taxon>
        <taxon>Eumalacostraca</taxon>
        <taxon>Eucarida</taxon>
        <taxon>Decapoda</taxon>
        <taxon>Pleocyemata</taxon>
        <taxon>Brachyura</taxon>
        <taxon>Eubrachyura</taxon>
        <taxon>Portunoidea</taxon>
        <taxon>Portunidae</taxon>
        <taxon>Portuninae</taxon>
        <taxon>Scylla</taxon>
    </lineage>
</organism>
<dbReference type="EMBL" id="JARAKH010000007">
    <property type="protein sequence ID" value="KAK8403010.1"/>
    <property type="molecule type" value="Genomic_DNA"/>
</dbReference>
<evidence type="ECO:0000256" key="1">
    <source>
        <dbReference type="SAM" id="MobiDB-lite"/>
    </source>
</evidence>
<comment type="caution">
    <text evidence="2">The sequence shown here is derived from an EMBL/GenBank/DDBJ whole genome shotgun (WGS) entry which is preliminary data.</text>
</comment>
<evidence type="ECO:0000313" key="2">
    <source>
        <dbReference type="EMBL" id="KAK8403010.1"/>
    </source>
</evidence>
<protein>
    <submittedName>
        <fullName evidence="2">Uncharacterized protein</fullName>
    </submittedName>
</protein>